<name>A0A6N2MZG6_SALVM</name>
<dbReference type="AlphaFoldDB" id="A0A6N2MZG6"/>
<evidence type="ECO:0000313" key="1">
    <source>
        <dbReference type="EMBL" id="VFU58909.1"/>
    </source>
</evidence>
<organism evidence="1">
    <name type="scientific">Salix viminalis</name>
    <name type="common">Common osier</name>
    <name type="synonym">Basket willow</name>
    <dbReference type="NCBI Taxonomy" id="40686"/>
    <lineage>
        <taxon>Eukaryota</taxon>
        <taxon>Viridiplantae</taxon>
        <taxon>Streptophyta</taxon>
        <taxon>Embryophyta</taxon>
        <taxon>Tracheophyta</taxon>
        <taxon>Spermatophyta</taxon>
        <taxon>Magnoliopsida</taxon>
        <taxon>eudicotyledons</taxon>
        <taxon>Gunneridae</taxon>
        <taxon>Pentapetalae</taxon>
        <taxon>rosids</taxon>
        <taxon>fabids</taxon>
        <taxon>Malpighiales</taxon>
        <taxon>Salicaceae</taxon>
        <taxon>Saliceae</taxon>
        <taxon>Salix</taxon>
    </lineage>
</organism>
<reference evidence="1" key="1">
    <citation type="submission" date="2019-03" db="EMBL/GenBank/DDBJ databases">
        <authorList>
            <person name="Mank J."/>
            <person name="Almeida P."/>
        </authorList>
    </citation>
    <scope>NUCLEOTIDE SEQUENCE</scope>
    <source>
        <strain evidence="1">78183</strain>
    </source>
</reference>
<proteinExistence type="predicted"/>
<dbReference type="Gene3D" id="3.50.50.60">
    <property type="entry name" value="FAD/NAD(P)-binding domain"/>
    <property type="match status" value="1"/>
</dbReference>
<accession>A0A6N2MZG6</accession>
<dbReference type="EMBL" id="CAADRP010002007">
    <property type="protein sequence ID" value="VFU58909.1"/>
    <property type="molecule type" value="Genomic_DNA"/>
</dbReference>
<sequence>MKAAFGKVWNLEQTGGSIIGGTFKTIQERSVFQHPKGQTVESFREGLAMLPDAIATRLGSNEGLVSLLSKIVVFTVPSHTASTLLHPLSEPYISHLFFLIEHLLEEFCSRTTLEELLAPEMCIRATDNHFLWLIFLALYFSLQTESELVEAVDCDLRKMLINPNATDPLVSGVRVWPQAIPQFLSGHFDIPDAARDASEVTDYK</sequence>
<gene>
    <name evidence="1" type="ORF">SVIM_LOCUS431361</name>
</gene>
<dbReference type="InterPro" id="IPR036188">
    <property type="entry name" value="FAD/NAD-bd_sf"/>
</dbReference>
<protein>
    <submittedName>
        <fullName evidence="1">Uncharacterized protein</fullName>
    </submittedName>
</protein>